<organism evidence="2 3">
    <name type="scientific">Eumeta variegata</name>
    <name type="common">Bagworm moth</name>
    <name type="synonym">Eumeta japonica</name>
    <dbReference type="NCBI Taxonomy" id="151549"/>
    <lineage>
        <taxon>Eukaryota</taxon>
        <taxon>Metazoa</taxon>
        <taxon>Ecdysozoa</taxon>
        <taxon>Arthropoda</taxon>
        <taxon>Hexapoda</taxon>
        <taxon>Insecta</taxon>
        <taxon>Pterygota</taxon>
        <taxon>Neoptera</taxon>
        <taxon>Endopterygota</taxon>
        <taxon>Lepidoptera</taxon>
        <taxon>Glossata</taxon>
        <taxon>Ditrysia</taxon>
        <taxon>Tineoidea</taxon>
        <taxon>Psychidae</taxon>
        <taxon>Oiketicinae</taxon>
        <taxon>Eumeta</taxon>
    </lineage>
</organism>
<proteinExistence type="predicted"/>
<sequence>MRPAQQVGFIPQLNCNDVADRVILAIRTDERLAVMPGFFRILMPFKWIVPWLCISEFLRGLVPDAVPIAPPSAPAQPESTTPLLSKNVTSPLPLAPPARHERRV</sequence>
<dbReference type="AlphaFoldDB" id="A0A4C1VNT6"/>
<accession>A0A4C1VNT6</accession>
<name>A0A4C1VNT6_EUMVA</name>
<dbReference type="STRING" id="151549.A0A4C1VNT6"/>
<keyword evidence="3" id="KW-1185">Reference proteome</keyword>
<dbReference type="Proteomes" id="UP000299102">
    <property type="component" value="Unassembled WGS sequence"/>
</dbReference>
<comment type="caution">
    <text evidence="2">The sequence shown here is derived from an EMBL/GenBank/DDBJ whole genome shotgun (WGS) entry which is preliminary data.</text>
</comment>
<reference evidence="2 3" key="1">
    <citation type="journal article" date="2019" name="Commun. Biol.">
        <title>The bagworm genome reveals a unique fibroin gene that provides high tensile strength.</title>
        <authorList>
            <person name="Kono N."/>
            <person name="Nakamura H."/>
            <person name="Ohtoshi R."/>
            <person name="Tomita M."/>
            <person name="Numata K."/>
            <person name="Arakawa K."/>
        </authorList>
    </citation>
    <scope>NUCLEOTIDE SEQUENCE [LARGE SCALE GENOMIC DNA]</scope>
</reference>
<feature type="region of interest" description="Disordered" evidence="1">
    <location>
        <begin position="69"/>
        <end position="104"/>
    </location>
</feature>
<feature type="compositionally biased region" description="Polar residues" evidence="1">
    <location>
        <begin position="77"/>
        <end position="90"/>
    </location>
</feature>
<protein>
    <submittedName>
        <fullName evidence="2">Uncharacterized protein</fullName>
    </submittedName>
</protein>
<evidence type="ECO:0000313" key="3">
    <source>
        <dbReference type="Proteomes" id="UP000299102"/>
    </source>
</evidence>
<evidence type="ECO:0000256" key="1">
    <source>
        <dbReference type="SAM" id="MobiDB-lite"/>
    </source>
</evidence>
<dbReference type="EMBL" id="BGZK01000375">
    <property type="protein sequence ID" value="GBP40027.1"/>
    <property type="molecule type" value="Genomic_DNA"/>
</dbReference>
<dbReference type="OrthoDB" id="10253736at2759"/>
<gene>
    <name evidence="2" type="ORF">EVAR_19155_1</name>
</gene>
<evidence type="ECO:0000313" key="2">
    <source>
        <dbReference type="EMBL" id="GBP40027.1"/>
    </source>
</evidence>